<feature type="region of interest" description="Disordered" evidence="3">
    <location>
        <begin position="1524"/>
        <end position="1571"/>
    </location>
</feature>
<dbReference type="Pfam" id="PF05739">
    <property type="entry name" value="SNARE"/>
    <property type="match status" value="1"/>
</dbReference>
<feature type="domain" description="T-SNARE coiled-coil homology" evidence="5">
    <location>
        <begin position="1600"/>
        <end position="1662"/>
    </location>
</feature>
<evidence type="ECO:0000256" key="1">
    <source>
        <dbReference type="ARBA" id="ARBA00009063"/>
    </source>
</evidence>
<dbReference type="GO" id="GO:0016192">
    <property type="term" value="P:vesicle-mediated transport"/>
    <property type="evidence" value="ECO:0007669"/>
    <property type="project" value="InterPro"/>
</dbReference>
<keyword evidence="2" id="KW-0653">Protein transport</keyword>
<sequence>MSATEILESLQRKLHGAASPTIARHSVAGIFATLRKPGISEDARGAAISLCLSRPQKVVAQEAAEQLLSLAASGGLRVPDAVELLLSAITTAGAATAPPLVDALVRMLLLLPTAASAPTATWSSHPLVAALLSCPAAASQLLSSAVGALGSAAAAVAAAAAAAVATPGGRAAPASASASAAAAASAALESAWGRLEPFFSFVLLQRHGAPGAAATASGSSASAASSAPASSSSAATSAVLAACLLPSLVRLAAGGPLPPPLRLRLLHFLCAHVALGPRGSEVDRMRAAQSAADVLDVLEAVLYDIEEGGAVQTPGAVHAPAADRAAAAAAAPVASALLQLAFEIMLGSGGGGGGGGAGEVVAALVRLSELVPGALNGQLAALSLLTLTAYGKELQGLHLLMHRTLRHRPPPSGAPPAASAEAAMSLQPLLAAVAFGTAAGPAAWPAHLASLLQRAMAGSSGCGGGGDATAEANTDGGGAYGDLCMARQCRHLLFSLWSAAAAAASAEDTGQGAHRTGAATTDEPVRFLASLELALRQRRRAAAAAKAAAEQLPFAVRLADSAAAAAGAGAVVEPHPAVSCLLAALLAHPDPRVRSAAAAAARQLVLLLPAAALPLLPLVMYQLQRGSAAGSAATAAGASAQLALLQVLPAMAADPGVAPYALRVLSPMLAAGAPQRLRCLGLKLLADSWLISGRGWPAVCSALTGLAPPGARDPAPALRVTRAALLRAVCDRDPGRGVELVSALQQAITDGAPPSAGLPGRRAEGCPAAAALGLEALGCLAEEDVVDFYSAFRVVHSRPPAPPLPRGASAAAAAAAAKRAAAEGREAYCGRLRDALRRLGWRGPWHARLATAAWAAFVRRWMDDTGLAAAEAAAALAAEWDGTAGGGASGGAAAVLEGVGLAAGALCLAAEGLPEADVSTLLSRLMQLAQSGRSSGISRGALLGAALAATRLHPTDWAARQQVLSELRLQLLAGPSAVVRSAAATALGALAGSVASDPAIYISTSSAAGAGDAGGGDGDGGCTREVVAVAEALAVLSSSLAALCPQLAAPLAELAASALPSGWPTPQGSGSGSGGGAFGSTSSAGAPKPLSDDVDELEVLPSTAAALASLLCDVQRAHGLPPGAMTALMAALVRVAGDADGGGGAASAGRGGKRAASAPAAAVAALEGAAALAVEALRYRQLSDADLSCLMHVVRRLVDGGGALSGDGRVRGAAAACLARVGVAALRQGVLLHAAPVLAALAPSAAKMTSPEQGQGPDAVAADAMTALVAELSDMAAAGGGGAATAQGKAQHVAAARTGAVAGLAALLLPPPPSLVEALAPLPAGAISAGGGASAGGAAAGSGPAGSGSAAAAGALAAAPELCVALASRAAALEVLPYTLPRLLARPPWSSSTDAVAGALLAVAREGQRRQSPAAVLEREGALEGEAGALRVVLACLWALRDVVPPYTYDLVHSTLGWRVLARAAGATREVEALVFKLASNVSQLRKLVDMLGTPKDTLDHRHRIADVNATIQDDYKATQRMAAEREAASLPRPAPGTGRAGGRGAGTGGDSGLTAPLLGPDGGVGSSSRGADDVEAAVRRQAQKLAEVAALDDSVRYQEALIEERDAGIAEIQRQIGEVNEMFQDLAVLIADQGEQLQTVDTAISTVAERVVEGQRQLVAASRSSRSARNKCLLFWLVAAVVVSVLLIILLT</sequence>
<feature type="region of interest" description="Disordered" evidence="3">
    <location>
        <begin position="1063"/>
        <end position="1092"/>
    </location>
</feature>
<dbReference type="GO" id="GO:0016020">
    <property type="term" value="C:membrane"/>
    <property type="evidence" value="ECO:0007669"/>
    <property type="project" value="InterPro"/>
</dbReference>
<dbReference type="STRING" id="33097.A0A150GA89"/>
<dbReference type="OrthoDB" id="364348at2759"/>
<dbReference type="Gene3D" id="1.20.5.110">
    <property type="match status" value="1"/>
</dbReference>
<gene>
    <name evidence="6" type="ORF">GPECTOR_41g726</name>
</gene>
<protein>
    <recommendedName>
        <fullName evidence="5">t-SNARE coiled-coil homology domain-containing protein</fullName>
    </recommendedName>
</protein>
<name>A0A150GA89_GONPE</name>
<evidence type="ECO:0000256" key="3">
    <source>
        <dbReference type="SAM" id="MobiDB-lite"/>
    </source>
</evidence>
<feature type="compositionally biased region" description="Gly residues" evidence="3">
    <location>
        <begin position="1069"/>
        <end position="1078"/>
    </location>
</feature>
<dbReference type="InterPro" id="IPR045163">
    <property type="entry name" value="Focadhesin/RST1"/>
</dbReference>
<dbReference type="PANTHER" id="PTHR16212:SF4">
    <property type="entry name" value="FOCADHESIN"/>
    <property type="match status" value="1"/>
</dbReference>
<dbReference type="SUPFAM" id="SSF48371">
    <property type="entry name" value="ARM repeat"/>
    <property type="match status" value="1"/>
</dbReference>
<accession>A0A150GA89</accession>
<proteinExistence type="inferred from homology"/>
<feature type="transmembrane region" description="Helical" evidence="4">
    <location>
        <begin position="1674"/>
        <end position="1692"/>
    </location>
</feature>
<evidence type="ECO:0000313" key="7">
    <source>
        <dbReference type="Proteomes" id="UP000075714"/>
    </source>
</evidence>
<keyword evidence="4" id="KW-0812">Transmembrane</keyword>
<dbReference type="PROSITE" id="PS50192">
    <property type="entry name" value="T_SNARE"/>
    <property type="match status" value="1"/>
</dbReference>
<dbReference type="EMBL" id="LSYV01000042">
    <property type="protein sequence ID" value="KXZ46761.1"/>
    <property type="molecule type" value="Genomic_DNA"/>
</dbReference>
<keyword evidence="4" id="KW-1133">Transmembrane helix</keyword>
<evidence type="ECO:0000256" key="2">
    <source>
        <dbReference type="ARBA" id="ARBA00022927"/>
    </source>
</evidence>
<reference evidence="7" key="1">
    <citation type="journal article" date="2016" name="Nat. Commun.">
        <title>The Gonium pectorale genome demonstrates co-option of cell cycle regulation during the evolution of multicellularity.</title>
        <authorList>
            <person name="Hanschen E.R."/>
            <person name="Marriage T.N."/>
            <person name="Ferris P.J."/>
            <person name="Hamaji T."/>
            <person name="Toyoda A."/>
            <person name="Fujiyama A."/>
            <person name="Neme R."/>
            <person name="Noguchi H."/>
            <person name="Minakuchi Y."/>
            <person name="Suzuki M."/>
            <person name="Kawai-Toyooka H."/>
            <person name="Smith D.R."/>
            <person name="Sparks H."/>
            <person name="Anderson J."/>
            <person name="Bakaric R."/>
            <person name="Luria V."/>
            <person name="Karger A."/>
            <person name="Kirschner M.W."/>
            <person name="Durand P.M."/>
            <person name="Michod R.E."/>
            <person name="Nozaki H."/>
            <person name="Olson B.J."/>
        </authorList>
    </citation>
    <scope>NUCLEOTIDE SEQUENCE [LARGE SCALE GENOMIC DNA]</scope>
    <source>
        <strain evidence="7">NIES-2863</strain>
    </source>
</reference>
<dbReference type="GO" id="GO:0006886">
    <property type="term" value="P:intracellular protein transport"/>
    <property type="evidence" value="ECO:0007669"/>
    <property type="project" value="InterPro"/>
</dbReference>
<dbReference type="Proteomes" id="UP000075714">
    <property type="component" value="Unassembled WGS sequence"/>
</dbReference>
<feature type="compositionally biased region" description="Gly residues" evidence="3">
    <location>
        <begin position="1539"/>
        <end position="1552"/>
    </location>
</feature>
<comment type="caution">
    <text evidence="6">The sequence shown here is derived from an EMBL/GenBank/DDBJ whole genome shotgun (WGS) entry which is preliminary data.</text>
</comment>
<dbReference type="InterPro" id="IPR006012">
    <property type="entry name" value="Syntaxin/epimorphin_CS"/>
</dbReference>
<evidence type="ECO:0000259" key="5">
    <source>
        <dbReference type="PROSITE" id="PS50192"/>
    </source>
</evidence>
<organism evidence="6 7">
    <name type="scientific">Gonium pectorale</name>
    <name type="common">Green alga</name>
    <dbReference type="NCBI Taxonomy" id="33097"/>
    <lineage>
        <taxon>Eukaryota</taxon>
        <taxon>Viridiplantae</taxon>
        <taxon>Chlorophyta</taxon>
        <taxon>core chlorophytes</taxon>
        <taxon>Chlorophyceae</taxon>
        <taxon>CS clade</taxon>
        <taxon>Chlamydomonadales</taxon>
        <taxon>Volvocaceae</taxon>
        <taxon>Gonium</taxon>
    </lineage>
</organism>
<dbReference type="PANTHER" id="PTHR16212">
    <property type="entry name" value="FOCADHESIN FAMILY MEMBER"/>
    <property type="match status" value="1"/>
</dbReference>
<dbReference type="InterPro" id="IPR010989">
    <property type="entry name" value="SNARE"/>
</dbReference>
<dbReference type="GO" id="GO:0005484">
    <property type="term" value="F:SNAP receptor activity"/>
    <property type="evidence" value="ECO:0007669"/>
    <property type="project" value="InterPro"/>
</dbReference>
<dbReference type="GO" id="GO:0060147">
    <property type="term" value="P:regulation of post-transcriptional gene silencing"/>
    <property type="evidence" value="ECO:0007669"/>
    <property type="project" value="InterPro"/>
</dbReference>
<dbReference type="Pfam" id="PF14523">
    <property type="entry name" value="Syntaxin_2"/>
    <property type="match status" value="1"/>
</dbReference>
<dbReference type="CDD" id="cd15840">
    <property type="entry name" value="SNARE_Qa"/>
    <property type="match status" value="1"/>
</dbReference>
<dbReference type="InterPro" id="IPR006011">
    <property type="entry name" value="Syntaxin_N"/>
</dbReference>
<dbReference type="InterPro" id="IPR000727">
    <property type="entry name" value="T_SNARE_dom"/>
</dbReference>
<evidence type="ECO:0000313" key="6">
    <source>
        <dbReference type="EMBL" id="KXZ46761.1"/>
    </source>
</evidence>
<dbReference type="SMART" id="SM00397">
    <property type="entry name" value="t_SNARE"/>
    <property type="match status" value="1"/>
</dbReference>
<comment type="similarity">
    <text evidence="1">Belongs to the syntaxin family.</text>
</comment>
<dbReference type="PROSITE" id="PS00914">
    <property type="entry name" value="SYNTAXIN"/>
    <property type="match status" value="1"/>
</dbReference>
<dbReference type="InterPro" id="IPR016024">
    <property type="entry name" value="ARM-type_fold"/>
</dbReference>
<dbReference type="Pfam" id="PF12530">
    <property type="entry name" value="DUF3730"/>
    <property type="match status" value="1"/>
</dbReference>
<keyword evidence="7" id="KW-1185">Reference proteome</keyword>
<evidence type="ECO:0000256" key="4">
    <source>
        <dbReference type="SAM" id="Phobius"/>
    </source>
</evidence>
<keyword evidence="4" id="KW-0472">Membrane</keyword>
<keyword evidence="2" id="KW-0813">Transport</keyword>
<dbReference type="SUPFAM" id="SSF47661">
    <property type="entry name" value="t-snare proteins"/>
    <property type="match status" value="1"/>
</dbReference>
<dbReference type="Gene3D" id="1.20.58.70">
    <property type="match status" value="1"/>
</dbReference>
<dbReference type="InterPro" id="IPR022542">
    <property type="entry name" value="FOCAD/RST1_DUF3730"/>
</dbReference>